<dbReference type="SMART" id="SM00336">
    <property type="entry name" value="BBOX"/>
    <property type="match status" value="2"/>
</dbReference>
<evidence type="ECO:0000256" key="1">
    <source>
        <dbReference type="PROSITE-ProRule" id="PRU00024"/>
    </source>
</evidence>
<dbReference type="InterPro" id="IPR043136">
    <property type="entry name" value="B30.2/SPRY_sf"/>
</dbReference>
<dbReference type="Proteomes" id="UP001146793">
    <property type="component" value="Unassembled WGS sequence"/>
</dbReference>
<comment type="caution">
    <text evidence="6">The sequence shown here is derived from an EMBL/GenBank/DDBJ whole genome shotgun (WGS) entry which is preliminary data.</text>
</comment>
<dbReference type="InterPro" id="IPR000315">
    <property type="entry name" value="Znf_B-box"/>
</dbReference>
<dbReference type="PANTHER" id="PTHR25462">
    <property type="entry name" value="BONUS, ISOFORM C-RELATED"/>
    <property type="match status" value="1"/>
</dbReference>
<keyword evidence="1" id="KW-0863">Zinc-finger</keyword>
<dbReference type="InterPro" id="IPR044736">
    <property type="entry name" value="Gid1/RanBPM/SPLA_SPRY"/>
</dbReference>
<feature type="coiled-coil region" evidence="2">
    <location>
        <begin position="189"/>
        <end position="277"/>
    </location>
</feature>
<dbReference type="PANTHER" id="PTHR25462:SF296">
    <property type="entry name" value="MEIOTIC P26, ISOFORM F"/>
    <property type="match status" value="1"/>
</dbReference>
<organism evidence="6 7">
    <name type="scientific">Anaeramoeba flamelloides</name>
    <dbReference type="NCBI Taxonomy" id="1746091"/>
    <lineage>
        <taxon>Eukaryota</taxon>
        <taxon>Metamonada</taxon>
        <taxon>Anaeramoebidae</taxon>
        <taxon>Anaeramoeba</taxon>
    </lineage>
</organism>
<dbReference type="EMBL" id="JANTQA010000030">
    <property type="protein sequence ID" value="KAJ3440479.1"/>
    <property type="molecule type" value="Genomic_DNA"/>
</dbReference>
<evidence type="ECO:0000259" key="5">
    <source>
        <dbReference type="PROSITE" id="PS50188"/>
    </source>
</evidence>
<evidence type="ECO:0000313" key="6">
    <source>
        <dbReference type="EMBL" id="KAJ3440479.1"/>
    </source>
</evidence>
<dbReference type="InterPro" id="IPR001870">
    <property type="entry name" value="B30.2/SPRY"/>
</dbReference>
<evidence type="ECO:0000313" key="7">
    <source>
        <dbReference type="Proteomes" id="UP001146793"/>
    </source>
</evidence>
<dbReference type="AlphaFoldDB" id="A0AAV7ZH43"/>
<dbReference type="SUPFAM" id="SSF49899">
    <property type="entry name" value="Concanavalin A-like lectins/glucanases"/>
    <property type="match status" value="1"/>
</dbReference>
<feature type="region of interest" description="Disordered" evidence="3">
    <location>
        <begin position="1"/>
        <end position="61"/>
    </location>
</feature>
<name>A0AAV7ZH43_9EUKA</name>
<dbReference type="InterPro" id="IPR013320">
    <property type="entry name" value="ConA-like_dom_sf"/>
</dbReference>
<dbReference type="Gene3D" id="3.30.160.60">
    <property type="entry name" value="Classic Zinc Finger"/>
    <property type="match status" value="1"/>
</dbReference>
<dbReference type="SMART" id="SM00449">
    <property type="entry name" value="SPRY"/>
    <property type="match status" value="1"/>
</dbReference>
<feature type="region of interest" description="Disordered" evidence="3">
    <location>
        <begin position="357"/>
        <end position="398"/>
    </location>
</feature>
<feature type="domain" description="B box-type" evidence="4">
    <location>
        <begin position="62"/>
        <end position="110"/>
    </location>
</feature>
<accession>A0AAV7ZH43</accession>
<keyword evidence="2" id="KW-0175">Coiled coil</keyword>
<sequence length="725" mass="83727">MSYPTNLNLIAIEEEEEKKQKEQEKTTTLPILDEDENENKTNSLQGSKEENNNPKEKEGENSHKIKCSNCEKANVYADFFCSDCNQNYCKECDKIIHSISVFKSHKRTEIKMKKQTKVNYSCPLHPNNQLTLFCPECEVLICLDCLVESHQKHGVLKPEKACKECFNFEELQNLINNTKIKTGTFNESLNLLIQEKQKIKQEKNKLIKELENKSEILLNIIKKKSEMLSEKVFNTYDEKMSQIDNQIKKSKKDIESINNVEKELEQLSTSQESLDHVGIINHSLVLKNVAGIIKNGISEPIVKAENGTKVINIDPILNSIELFKFSNTGEENIENISLLSDSKKKIQIRVNCIDPLNIENNKNKNKNDGKKENTNKGNKEIEKEKEKEKDKEKEKEKGKVVLVDKNSKNPKMMPLLKTKASSLIEQMKQTKKDFLKSTNLLVTLKSNHIHDFYINIENELSELNGKYGRKSDTVRVYLNFWTNTRVDYTLEEHNPSRIGYLLGQKKTVEEIMGKNDGVLFLGKQINDNFEKSMSLLQNFKTAYYFKELKYYPENEIFEFNAQYKDPIMIRIRKKIANPIPQDQDLIYFEVKLLELGYKTAFGLGIVKVNHDLFGMPGWWDSIGYHSDDGKLFFDDGKGLEYGPTYGVGQVVGLGIDIKEKYCFYVLDGKKLSIAGRGHSMFNESFYPAFGWNQGSIKFQINMGKRPFVYDVTSPRNVKKKGRFFF</sequence>
<dbReference type="SUPFAM" id="SSF57845">
    <property type="entry name" value="B-box zinc-binding domain"/>
    <property type="match status" value="1"/>
</dbReference>
<evidence type="ECO:0000256" key="2">
    <source>
        <dbReference type="SAM" id="Coils"/>
    </source>
</evidence>
<dbReference type="InterPro" id="IPR047153">
    <property type="entry name" value="TRIM45/56/19-like"/>
</dbReference>
<dbReference type="Pfam" id="PF00643">
    <property type="entry name" value="zf-B_box"/>
    <property type="match status" value="1"/>
</dbReference>
<keyword evidence="1" id="KW-0862">Zinc</keyword>
<dbReference type="PROSITE" id="PS50119">
    <property type="entry name" value="ZF_BBOX"/>
    <property type="match status" value="2"/>
</dbReference>
<dbReference type="CDD" id="cd12885">
    <property type="entry name" value="SPRY_RanBP_like"/>
    <property type="match status" value="1"/>
</dbReference>
<dbReference type="CDD" id="cd19757">
    <property type="entry name" value="Bbox1"/>
    <property type="match status" value="1"/>
</dbReference>
<feature type="domain" description="B30.2/SPRY" evidence="5">
    <location>
        <begin position="517"/>
        <end position="707"/>
    </location>
</feature>
<dbReference type="Pfam" id="PF00622">
    <property type="entry name" value="SPRY"/>
    <property type="match status" value="1"/>
</dbReference>
<dbReference type="PROSITE" id="PS50188">
    <property type="entry name" value="B302_SPRY"/>
    <property type="match status" value="1"/>
</dbReference>
<feature type="compositionally biased region" description="Basic and acidic residues" evidence="3">
    <location>
        <begin position="361"/>
        <end position="398"/>
    </location>
</feature>
<gene>
    <name evidence="6" type="ORF">M0812_14147</name>
</gene>
<proteinExistence type="predicted"/>
<dbReference type="InterPro" id="IPR003877">
    <property type="entry name" value="SPRY_dom"/>
</dbReference>
<keyword evidence="1" id="KW-0479">Metal-binding</keyword>
<feature type="compositionally biased region" description="Basic and acidic residues" evidence="3">
    <location>
        <begin position="47"/>
        <end position="61"/>
    </location>
</feature>
<protein>
    <submittedName>
        <fullName evidence="6">Ran-binding protein 9/10</fullName>
    </submittedName>
</protein>
<evidence type="ECO:0000259" key="4">
    <source>
        <dbReference type="PROSITE" id="PS50119"/>
    </source>
</evidence>
<reference evidence="6" key="1">
    <citation type="submission" date="2022-08" db="EMBL/GenBank/DDBJ databases">
        <title>Novel sulphate-reducing endosymbionts in the free-living metamonad Anaeramoeba.</title>
        <authorList>
            <person name="Jerlstrom-Hultqvist J."/>
            <person name="Cepicka I."/>
            <person name="Gallot-Lavallee L."/>
            <person name="Salas-Leiva D."/>
            <person name="Curtis B.A."/>
            <person name="Zahonova K."/>
            <person name="Pipaliya S."/>
            <person name="Dacks J."/>
            <person name="Roger A.J."/>
        </authorList>
    </citation>
    <scope>NUCLEOTIDE SEQUENCE</scope>
    <source>
        <strain evidence="6">Busselton2</strain>
    </source>
</reference>
<dbReference type="Gene3D" id="2.60.120.920">
    <property type="match status" value="1"/>
</dbReference>
<evidence type="ECO:0000256" key="3">
    <source>
        <dbReference type="SAM" id="MobiDB-lite"/>
    </source>
</evidence>
<feature type="domain" description="B box-type" evidence="4">
    <location>
        <begin position="117"/>
        <end position="158"/>
    </location>
</feature>
<dbReference type="CDD" id="cd19756">
    <property type="entry name" value="Bbox2"/>
    <property type="match status" value="1"/>
</dbReference>
<dbReference type="GO" id="GO:0008270">
    <property type="term" value="F:zinc ion binding"/>
    <property type="evidence" value="ECO:0007669"/>
    <property type="project" value="UniProtKB-KW"/>
</dbReference>